<dbReference type="Pfam" id="PF01676">
    <property type="entry name" value="Metalloenzyme"/>
    <property type="match status" value="1"/>
</dbReference>
<dbReference type="InterPro" id="IPR005995">
    <property type="entry name" value="Pgm_bpd_ind"/>
</dbReference>
<dbReference type="Pfam" id="PF06415">
    <property type="entry name" value="iPGM_N"/>
    <property type="match status" value="1"/>
</dbReference>
<accession>A0A382KWA8</accession>
<evidence type="ECO:0000256" key="5">
    <source>
        <dbReference type="ARBA" id="ARBA00022723"/>
    </source>
</evidence>
<evidence type="ECO:0000256" key="4">
    <source>
        <dbReference type="ARBA" id="ARBA00012026"/>
    </source>
</evidence>
<dbReference type="PANTHER" id="PTHR31637:SF0">
    <property type="entry name" value="2,3-BISPHOSPHOGLYCERATE-INDEPENDENT PHOSPHOGLYCERATE MUTASE"/>
    <property type="match status" value="1"/>
</dbReference>
<evidence type="ECO:0000313" key="11">
    <source>
        <dbReference type="EMBL" id="SVC27047.1"/>
    </source>
</evidence>
<evidence type="ECO:0000256" key="7">
    <source>
        <dbReference type="ARBA" id="ARBA00023211"/>
    </source>
</evidence>
<dbReference type="Gene3D" id="3.40.720.10">
    <property type="entry name" value="Alkaline Phosphatase, subunit A"/>
    <property type="match status" value="1"/>
</dbReference>
<dbReference type="InterPro" id="IPR036646">
    <property type="entry name" value="PGAM_B_sf"/>
</dbReference>
<dbReference type="GO" id="GO:0004619">
    <property type="term" value="F:phosphoglycerate mutase activity"/>
    <property type="evidence" value="ECO:0007669"/>
    <property type="project" value="UniProtKB-EC"/>
</dbReference>
<dbReference type="EMBL" id="UINC01082353">
    <property type="protein sequence ID" value="SVC27047.1"/>
    <property type="molecule type" value="Genomic_DNA"/>
</dbReference>
<dbReference type="GO" id="GO:0006096">
    <property type="term" value="P:glycolytic process"/>
    <property type="evidence" value="ECO:0007669"/>
    <property type="project" value="UniProtKB-UniPathway"/>
</dbReference>
<keyword evidence="8" id="KW-0413">Isomerase</keyword>
<dbReference type="SUPFAM" id="SSF64158">
    <property type="entry name" value="2,3-Bisphosphoglycerate-independent phosphoglycerate mutase, substrate-binding domain"/>
    <property type="match status" value="1"/>
</dbReference>
<comment type="cofactor">
    <cofactor evidence="1">
        <name>Mn(2+)</name>
        <dbReference type="ChEBI" id="CHEBI:29035"/>
    </cofactor>
</comment>
<evidence type="ECO:0000259" key="9">
    <source>
        <dbReference type="Pfam" id="PF01676"/>
    </source>
</evidence>
<evidence type="ECO:0000256" key="6">
    <source>
        <dbReference type="ARBA" id="ARBA00023152"/>
    </source>
</evidence>
<sequence length="129" mass="13693">MPDHSMTAISPTVLIVLDGWGHREAAPDNAISNANTPVWDALWQDRPRCLISASGLDVGLPDGQMGNSEVGHMNLGAGRVIHQDFTRISKAIEDGSFAENAVLRQTMRDLATTGGALHLFGLLSPGGVH</sequence>
<comment type="similarity">
    <text evidence="3">Belongs to the BPG-independent phosphoglycerate mutase family.</text>
</comment>
<comment type="pathway">
    <text evidence="2">Carbohydrate degradation; glycolysis; pyruvate from D-glyceraldehyde 3-phosphate: step 3/5.</text>
</comment>
<feature type="domain" description="Metalloenzyme" evidence="9">
    <location>
        <begin position="11"/>
        <end position="85"/>
    </location>
</feature>
<evidence type="ECO:0000256" key="1">
    <source>
        <dbReference type="ARBA" id="ARBA00001936"/>
    </source>
</evidence>
<evidence type="ECO:0000256" key="3">
    <source>
        <dbReference type="ARBA" id="ARBA00008819"/>
    </source>
</evidence>
<gene>
    <name evidence="11" type="ORF">METZ01_LOCUS279901</name>
</gene>
<dbReference type="InterPro" id="IPR006124">
    <property type="entry name" value="Metalloenzyme"/>
</dbReference>
<evidence type="ECO:0000259" key="10">
    <source>
        <dbReference type="Pfam" id="PF06415"/>
    </source>
</evidence>
<reference evidence="11" key="1">
    <citation type="submission" date="2018-05" db="EMBL/GenBank/DDBJ databases">
        <authorList>
            <person name="Lanie J.A."/>
            <person name="Ng W.-L."/>
            <person name="Kazmierczak K.M."/>
            <person name="Andrzejewski T.M."/>
            <person name="Davidsen T.M."/>
            <person name="Wayne K.J."/>
            <person name="Tettelin H."/>
            <person name="Glass J.I."/>
            <person name="Rusch D."/>
            <person name="Podicherti R."/>
            <person name="Tsui H.-C.T."/>
            <person name="Winkler M.E."/>
        </authorList>
    </citation>
    <scope>NUCLEOTIDE SEQUENCE</scope>
</reference>
<keyword evidence="6" id="KW-0324">Glycolysis</keyword>
<dbReference type="GO" id="GO:0005829">
    <property type="term" value="C:cytosol"/>
    <property type="evidence" value="ECO:0007669"/>
    <property type="project" value="TreeGrafter"/>
</dbReference>
<dbReference type="PANTHER" id="PTHR31637">
    <property type="entry name" value="2,3-BISPHOSPHOGLYCERATE-INDEPENDENT PHOSPHOGLYCERATE MUTASE"/>
    <property type="match status" value="1"/>
</dbReference>
<dbReference type="EC" id="5.4.2.12" evidence="4"/>
<dbReference type="UniPathway" id="UPA00109">
    <property type="reaction ID" value="UER00186"/>
</dbReference>
<dbReference type="AlphaFoldDB" id="A0A382KWA8"/>
<keyword evidence="5" id="KW-0479">Metal-binding</keyword>
<organism evidence="11">
    <name type="scientific">marine metagenome</name>
    <dbReference type="NCBI Taxonomy" id="408172"/>
    <lineage>
        <taxon>unclassified sequences</taxon>
        <taxon>metagenomes</taxon>
        <taxon>ecological metagenomes</taxon>
    </lineage>
</organism>
<dbReference type="InterPro" id="IPR011258">
    <property type="entry name" value="BPG-indep_PGM_N"/>
</dbReference>
<dbReference type="GO" id="GO:0030145">
    <property type="term" value="F:manganese ion binding"/>
    <property type="evidence" value="ECO:0007669"/>
    <property type="project" value="InterPro"/>
</dbReference>
<protein>
    <recommendedName>
        <fullName evidence="4">phosphoglycerate mutase (2,3-diphosphoglycerate-independent)</fullName>
        <ecNumber evidence="4">5.4.2.12</ecNumber>
    </recommendedName>
</protein>
<keyword evidence="7" id="KW-0464">Manganese</keyword>
<name>A0A382KWA8_9ZZZZ</name>
<evidence type="ECO:0000256" key="2">
    <source>
        <dbReference type="ARBA" id="ARBA00004798"/>
    </source>
</evidence>
<proteinExistence type="inferred from homology"/>
<evidence type="ECO:0000256" key="8">
    <source>
        <dbReference type="ARBA" id="ARBA00023235"/>
    </source>
</evidence>
<dbReference type="GO" id="GO:0006007">
    <property type="term" value="P:glucose catabolic process"/>
    <property type="evidence" value="ECO:0007669"/>
    <property type="project" value="InterPro"/>
</dbReference>
<dbReference type="SUPFAM" id="SSF53649">
    <property type="entry name" value="Alkaline phosphatase-like"/>
    <property type="match status" value="1"/>
</dbReference>
<dbReference type="InterPro" id="IPR017850">
    <property type="entry name" value="Alkaline_phosphatase_core_sf"/>
</dbReference>
<feature type="non-terminal residue" evidence="11">
    <location>
        <position position="129"/>
    </location>
</feature>
<feature type="domain" description="BPG-independent PGAM N-terminal" evidence="10">
    <location>
        <begin position="88"/>
        <end position="129"/>
    </location>
</feature>